<dbReference type="EMBL" id="WINI01000009">
    <property type="protein sequence ID" value="MQR02365.1"/>
    <property type="molecule type" value="Genomic_DNA"/>
</dbReference>
<comment type="caution">
    <text evidence="1">The sequence shown here is derived from an EMBL/GenBank/DDBJ whole genome shotgun (WGS) entry which is preliminary data.</text>
</comment>
<dbReference type="Proteomes" id="UP000451565">
    <property type="component" value="Unassembled WGS sequence"/>
</dbReference>
<proteinExistence type="predicted"/>
<organism evidence="1 2">
    <name type="scientific">Glaciimonas soli</name>
    <dbReference type="NCBI Taxonomy" id="2590999"/>
    <lineage>
        <taxon>Bacteria</taxon>
        <taxon>Pseudomonadati</taxon>
        <taxon>Pseudomonadota</taxon>
        <taxon>Betaproteobacteria</taxon>
        <taxon>Burkholderiales</taxon>
        <taxon>Oxalobacteraceae</taxon>
        <taxon>Glaciimonas</taxon>
    </lineage>
</organism>
<evidence type="ECO:0000313" key="1">
    <source>
        <dbReference type="EMBL" id="MQR02365.1"/>
    </source>
</evidence>
<evidence type="ECO:0000313" key="2">
    <source>
        <dbReference type="Proteomes" id="UP000451565"/>
    </source>
</evidence>
<name>A0A843YS23_9BURK</name>
<dbReference type="RefSeq" id="WP_153236001.1">
    <property type="nucleotide sequence ID" value="NZ_WINI01000009.1"/>
</dbReference>
<dbReference type="AlphaFoldDB" id="A0A843YS23"/>
<gene>
    <name evidence="1" type="ORF">GEV47_16945</name>
</gene>
<sequence>MITLTPMLVQYLTGLCCLRTTPEAVDIILGDMVLDPAAEKKRDVDITVTIAGSEGLTHAFKAYEVKRERTPLDVSTVEKLCIKLADMPSVTHRAIVSISGFSEGAKKKAAHHGVELYEFKPWTRPLQEQFPELTMQESIEEHFQFKKALLCWIEPSYALVSHSAKNGFLVQSSDRLFDSEGKQHGKFQTFGEYQHELLLRSTEILFPLEPAATVLKTFPIPFSVAEGARSMSPAWPHTHTFDVAGDAVYIDAGGDICRLDIVTINGHLQWQRSNDKPLYYILENVKNGEAFAGAIISEEIRDGHMTALVFSPHTREIGVHFVRLAEKHLNCIRNLKLKLPEEPSEREA</sequence>
<accession>A0A843YS23</accession>
<keyword evidence="2" id="KW-1185">Reference proteome</keyword>
<evidence type="ECO:0008006" key="3">
    <source>
        <dbReference type="Google" id="ProtNLM"/>
    </source>
</evidence>
<dbReference type="OrthoDB" id="4773306at2"/>
<reference evidence="1 2" key="1">
    <citation type="submission" date="2019-10" db="EMBL/GenBank/DDBJ databases">
        <title>Glaciimonas soli sp. nov., a psychrophilic bacterium isolated from the forest soil of a high elevation mountain in Taiwan.</title>
        <authorList>
            <person name="Wang L.-T."/>
            <person name="Shieh W.Y."/>
        </authorList>
    </citation>
    <scope>NUCLEOTIDE SEQUENCE [LARGE SCALE GENOMIC DNA]</scope>
    <source>
        <strain evidence="1 2">GS1</strain>
    </source>
</reference>
<protein>
    <recommendedName>
        <fullName evidence="3">Restriction endonuclease</fullName>
    </recommendedName>
</protein>